<evidence type="ECO:0000256" key="1">
    <source>
        <dbReference type="SAM" id="SignalP"/>
    </source>
</evidence>
<protein>
    <submittedName>
        <fullName evidence="2">Thioredoxin family protein</fullName>
    </submittedName>
</protein>
<evidence type="ECO:0000313" key="2">
    <source>
        <dbReference type="EMBL" id="QOP41231.1"/>
    </source>
</evidence>
<feature type="signal peptide" evidence="1">
    <location>
        <begin position="1"/>
        <end position="21"/>
    </location>
</feature>
<evidence type="ECO:0000313" key="3">
    <source>
        <dbReference type="Proteomes" id="UP000593910"/>
    </source>
</evidence>
<dbReference type="InterPro" id="IPR036249">
    <property type="entry name" value="Thioredoxin-like_sf"/>
</dbReference>
<reference evidence="2 3" key="1">
    <citation type="submission" date="2019-06" db="EMBL/GenBank/DDBJ databases">
        <title>Sulfurimonas gotlandica sp. nov., a chemoautotrophic and psychrotolerant epsilonproteobacterium isolated from a pelagic redoxcline, and an emended description of the genus Sulfurimonas.</title>
        <authorList>
            <person name="Wang S."/>
            <person name="Jiang L."/>
            <person name="Shao Z."/>
        </authorList>
    </citation>
    <scope>NUCLEOTIDE SEQUENCE [LARGE SCALE GENOMIC DNA]</scope>
    <source>
        <strain evidence="2 3">B2</strain>
    </source>
</reference>
<dbReference type="Proteomes" id="UP000593910">
    <property type="component" value="Chromosome"/>
</dbReference>
<name>A0A7M1AUW7_9BACT</name>
<dbReference type="RefSeq" id="WP_193114650.1">
    <property type="nucleotide sequence ID" value="NZ_CP041165.1"/>
</dbReference>
<dbReference type="Pfam" id="PF13899">
    <property type="entry name" value="Thioredoxin_7"/>
    <property type="match status" value="1"/>
</dbReference>
<organism evidence="2 3">
    <name type="scientific">Sulfurimonas marina</name>
    <dbReference type="NCBI Taxonomy" id="2590551"/>
    <lineage>
        <taxon>Bacteria</taxon>
        <taxon>Pseudomonadati</taxon>
        <taxon>Campylobacterota</taxon>
        <taxon>Epsilonproteobacteria</taxon>
        <taxon>Campylobacterales</taxon>
        <taxon>Sulfurimonadaceae</taxon>
        <taxon>Sulfurimonas</taxon>
    </lineage>
</organism>
<accession>A0A7M1AUW7</accession>
<dbReference type="Gene3D" id="3.40.30.10">
    <property type="entry name" value="Glutaredoxin"/>
    <property type="match status" value="1"/>
</dbReference>
<dbReference type="AlphaFoldDB" id="A0A7M1AUW7"/>
<feature type="chain" id="PRO_5032493031" evidence="1">
    <location>
        <begin position="22"/>
        <end position="272"/>
    </location>
</feature>
<dbReference type="EMBL" id="CP041165">
    <property type="protein sequence ID" value="QOP41231.1"/>
    <property type="molecule type" value="Genomic_DNA"/>
</dbReference>
<keyword evidence="1" id="KW-0732">Signal</keyword>
<proteinExistence type="predicted"/>
<dbReference type="SUPFAM" id="SSF52833">
    <property type="entry name" value="Thioredoxin-like"/>
    <property type="match status" value="1"/>
</dbReference>
<dbReference type="KEGG" id="smax:FJR03_05525"/>
<gene>
    <name evidence="2" type="ORF">FJR03_05525</name>
</gene>
<keyword evidence="3" id="KW-1185">Reference proteome</keyword>
<sequence length="272" mass="31387">MKKLFVILMLVSGLSASTMFTLSGIEKVYPVVEISGKDLPKEFKTTAHEEIRTILDELGISYKGYDQRALALLISSRYIENTLVVTMKLEIGEQVVRADSKQKTFAITYESAESLYIRNKEEIVDQLEDGLMVLLDRFSEQYIEENKKIVKVDLKNDDFSKLGYETDYNAAVKKAQKLKKPILLVLVANYCPWCRKFEENVLRKKDVNDLIQSNYVPLIINKEKGGFPKELDISFTPITHFINYKTLKSEKMIAGYNNKDEFLYTLRNFTSK</sequence>